<keyword evidence="1" id="KW-0934">Plastid</keyword>
<reference evidence="1" key="1">
    <citation type="journal article" date="2022" name="Am. J. Bot.">
        <title>No phylogenomic support for a Cenozoic origin of the 'living fossil' Isoetes.</title>
        <authorList>
            <person name="Wikstr N."/>
            <person name="Lars E."/>
            <person name="Khodabandeh A."/>
            <person name="Rydin C."/>
        </authorList>
    </citation>
    <scope>NUCLEOTIDE SEQUENCE</scope>
</reference>
<accession>A0A9E8S4U9</accession>
<dbReference type="AlphaFoldDB" id="A0A9E8S4U9"/>
<name>A0A9E8S4U9_9TRAC</name>
<evidence type="ECO:0000313" key="1">
    <source>
        <dbReference type="EMBL" id="WAB47365.1"/>
    </source>
</evidence>
<geneLocation type="plastid" evidence="1"/>
<reference evidence="1" key="2">
    <citation type="submission" date="2022-03" db="EMBL/GenBank/DDBJ databases">
        <authorList>
            <person name="Larsen E."/>
            <person name="Wikstrom N."/>
            <person name="Rydin C."/>
        </authorList>
    </citation>
    <scope>NUCLEOTIDE SEQUENCE</scope>
</reference>
<dbReference type="GeneID" id="77430359"/>
<sequence>MSIIPNYFVFLLAALTPALVPLTGSNKIKLI</sequence>
<protein>
    <submittedName>
        <fullName evidence="1">Cytochrome b6/f subunit L</fullName>
    </submittedName>
</protein>
<proteinExistence type="predicted"/>
<dbReference type="RefSeq" id="YP_010588606.1">
    <property type="nucleotide sequence ID" value="NC_069327.1"/>
</dbReference>
<dbReference type="EMBL" id="ON060512">
    <property type="protein sequence ID" value="WAB47365.1"/>
    <property type="molecule type" value="Genomic_DNA"/>
</dbReference>
<organism evidence="1">
    <name type="scientific">Isoetes pusilla</name>
    <dbReference type="NCBI Taxonomy" id="382170"/>
    <lineage>
        <taxon>Eukaryota</taxon>
        <taxon>Viridiplantae</taxon>
        <taxon>Streptophyta</taxon>
        <taxon>Embryophyta</taxon>
        <taxon>Tracheophyta</taxon>
        <taxon>Lycopodiopsida</taxon>
        <taxon>Isoetales</taxon>
        <taxon>Isoetaceae</taxon>
        <taxon>Isoetes</taxon>
    </lineage>
</organism>
<gene>
    <name evidence="1" type="primary">petL</name>
</gene>